<feature type="transmembrane region" description="Helical" evidence="1">
    <location>
        <begin position="70"/>
        <end position="91"/>
    </location>
</feature>
<reference evidence="3" key="1">
    <citation type="submission" date="2017-08" db="EMBL/GenBank/DDBJ databases">
        <title>A dynamic microbial community with high functional redundancy inhabits the cold, oxic subseafloor aquifer.</title>
        <authorList>
            <person name="Tully B.J."/>
            <person name="Wheat C.G."/>
            <person name="Glazer B.T."/>
            <person name="Huber J.A."/>
        </authorList>
    </citation>
    <scope>NUCLEOTIDE SEQUENCE [LARGE SCALE GENOMIC DNA]</scope>
</reference>
<feature type="transmembrane region" description="Helical" evidence="1">
    <location>
        <begin position="144"/>
        <end position="160"/>
    </location>
</feature>
<keyword evidence="1" id="KW-0812">Transmembrane</keyword>
<organism evidence="2 3">
    <name type="scientific">SAR86 cluster bacterium</name>
    <dbReference type="NCBI Taxonomy" id="2030880"/>
    <lineage>
        <taxon>Bacteria</taxon>
        <taxon>Pseudomonadati</taxon>
        <taxon>Pseudomonadota</taxon>
        <taxon>Gammaproteobacteria</taxon>
        <taxon>SAR86 cluster</taxon>
    </lineage>
</organism>
<feature type="transmembrane region" description="Helical" evidence="1">
    <location>
        <begin position="6"/>
        <end position="26"/>
    </location>
</feature>
<feature type="transmembrane region" description="Helical" evidence="1">
    <location>
        <begin position="167"/>
        <end position="185"/>
    </location>
</feature>
<evidence type="ECO:0000313" key="2">
    <source>
        <dbReference type="EMBL" id="PCJ27305.1"/>
    </source>
</evidence>
<proteinExistence type="predicted"/>
<accession>A0A2A5B752</accession>
<gene>
    <name evidence="2" type="ORF">COA96_03725</name>
</gene>
<dbReference type="Proteomes" id="UP000218327">
    <property type="component" value="Unassembled WGS sequence"/>
</dbReference>
<dbReference type="EMBL" id="NVVJ01000007">
    <property type="protein sequence ID" value="PCJ27305.1"/>
    <property type="molecule type" value="Genomic_DNA"/>
</dbReference>
<keyword evidence="1" id="KW-1133">Transmembrane helix</keyword>
<dbReference type="AlphaFoldDB" id="A0A2A5B752"/>
<sequence>MTLFEFLMAIASVVIAIALTEIFGGWGHLLRTHILPKIDWLHLCWTLVVVLYAIQYWVGIWPYLNVEFRYIYQVWFLIFPTLFIVLVSFAITPDIDPDENFNLREYYLSRRGPIFFGLAAFLAMAQLADLIIPGVSFEYTNPSSYLGVGLIVIAIIPAVSKKIWMHTSVLIVNLLFVLSIGFGYLPSGLST</sequence>
<feature type="transmembrane region" description="Helical" evidence="1">
    <location>
        <begin position="112"/>
        <end position="132"/>
    </location>
</feature>
<protein>
    <submittedName>
        <fullName evidence="2">Uncharacterized protein</fullName>
    </submittedName>
</protein>
<evidence type="ECO:0000256" key="1">
    <source>
        <dbReference type="SAM" id="Phobius"/>
    </source>
</evidence>
<evidence type="ECO:0000313" key="3">
    <source>
        <dbReference type="Proteomes" id="UP000218327"/>
    </source>
</evidence>
<name>A0A2A5B752_9GAMM</name>
<feature type="transmembrane region" description="Helical" evidence="1">
    <location>
        <begin position="38"/>
        <end position="58"/>
    </location>
</feature>
<comment type="caution">
    <text evidence="2">The sequence shown here is derived from an EMBL/GenBank/DDBJ whole genome shotgun (WGS) entry which is preliminary data.</text>
</comment>
<keyword evidence="1" id="KW-0472">Membrane</keyword>